<reference evidence="1 2" key="1">
    <citation type="journal article" date="2015" name="Genome Announc.">
        <title>Complete Genome Sequence of the Type Strain Corynebacterium mustelae DSM 45274, Isolated from Various Tissues of a Male Ferret with Lethal Sepsis.</title>
        <authorList>
            <person name="Ruckert C."/>
            <person name="Eimer J."/>
            <person name="Winkler A."/>
            <person name="Tauch A."/>
        </authorList>
    </citation>
    <scope>NUCLEOTIDE SEQUENCE [LARGE SCALE GENOMIC DNA]</scope>
    <source>
        <strain evidence="1 2">DSM 45274</strain>
    </source>
</reference>
<dbReference type="RefSeq" id="WP_047260813.1">
    <property type="nucleotide sequence ID" value="NZ_CP011542.1"/>
</dbReference>
<dbReference type="Proteomes" id="UP000035199">
    <property type="component" value="Chromosome"/>
</dbReference>
<name>A0A0G3GTC9_9CORY</name>
<dbReference type="PATRIC" id="fig|571915.4.peg.24"/>
<evidence type="ECO:0000313" key="1">
    <source>
        <dbReference type="EMBL" id="AKK04384.1"/>
    </source>
</evidence>
<sequence>MSISITPEHVMRARQLVLAAAARNKLVATIQTTESGEIFALDNGYGISVQTFAERIAQADQAEWAELANQIVRTGHDDSVTSAAITETETQSGVSINPEVDSQPIAEPELVIGGISGLLADSQLSVAGDESETVPVLDQDAIAPSETAAISSVTAQAGDVSDMAISTITMPESVITEETSEPAINAPVQSTVTEPPAKTEAEILRSIRTRLIPLDVNDTERFSYARKFPAGILQILCEDTPEAVKLLTAENVAELNIPLEKLYEVGQANTDAEPISRIVDVDDTVRVIEGESFFIAAKAGNMRALVDSVIGPAPHGVVFGIPNRGTIVFALPHTLHPADALIGVTQTMDSIARNPEVYHPGGLISSAAFYWSPDDTIDVVGCRRKKDNGEETLSIVPSEAYEKYCPLGSHQNLLF</sequence>
<dbReference type="STRING" id="571915.CMUST_00125"/>
<proteinExistence type="predicted"/>
<organism evidence="1 2">
    <name type="scientific">Corynebacterium mustelae</name>
    <dbReference type="NCBI Taxonomy" id="571915"/>
    <lineage>
        <taxon>Bacteria</taxon>
        <taxon>Bacillati</taxon>
        <taxon>Actinomycetota</taxon>
        <taxon>Actinomycetes</taxon>
        <taxon>Mycobacteriales</taxon>
        <taxon>Corynebacteriaceae</taxon>
        <taxon>Corynebacterium</taxon>
    </lineage>
</organism>
<accession>A0A0G3GTC9</accession>
<evidence type="ECO:0000313" key="2">
    <source>
        <dbReference type="Proteomes" id="UP000035199"/>
    </source>
</evidence>
<dbReference type="KEGG" id="cmv:CMUST_00125"/>
<dbReference type="EMBL" id="CP011542">
    <property type="protein sequence ID" value="AKK04384.1"/>
    <property type="molecule type" value="Genomic_DNA"/>
</dbReference>
<dbReference type="OrthoDB" id="280176at2"/>
<keyword evidence="2" id="KW-1185">Reference proteome</keyword>
<gene>
    <name evidence="1" type="ORF">CMUST_00125</name>
</gene>
<reference evidence="2" key="2">
    <citation type="submission" date="2015-05" db="EMBL/GenBank/DDBJ databases">
        <title>Complete genome sequence of Corynebacterium mustelae DSM 45274, isolated from various tissues of a male ferret with lethal sepsis.</title>
        <authorList>
            <person name="Ruckert C."/>
            <person name="Albersmeier A."/>
            <person name="Winkler A."/>
            <person name="Tauch A."/>
        </authorList>
    </citation>
    <scope>NUCLEOTIDE SEQUENCE [LARGE SCALE GENOMIC DNA]</scope>
    <source>
        <strain evidence="2">DSM 45274</strain>
    </source>
</reference>
<dbReference type="AlphaFoldDB" id="A0A0G3GTC9"/>
<protein>
    <submittedName>
        <fullName evidence="1">Uncharacterized protein</fullName>
    </submittedName>
</protein>